<dbReference type="Gene3D" id="3.90.190.20">
    <property type="entry name" value="Mur ligase, C-terminal domain"/>
    <property type="match status" value="1"/>
</dbReference>
<dbReference type="GO" id="GO:0008841">
    <property type="term" value="F:dihydrofolate synthase activity"/>
    <property type="evidence" value="ECO:0007669"/>
    <property type="project" value="UniProtKB-EC"/>
</dbReference>
<evidence type="ECO:0000256" key="18">
    <source>
        <dbReference type="ARBA" id="ARBA00032510"/>
    </source>
</evidence>
<evidence type="ECO:0000256" key="13">
    <source>
        <dbReference type="ARBA" id="ARBA00022840"/>
    </source>
</evidence>
<evidence type="ECO:0000259" key="24">
    <source>
        <dbReference type="Pfam" id="PF02875"/>
    </source>
</evidence>
<dbReference type="PROSITE" id="PS01012">
    <property type="entry name" value="FOLYLPOLYGLU_SYNT_2"/>
    <property type="match status" value="1"/>
</dbReference>
<evidence type="ECO:0000256" key="9">
    <source>
        <dbReference type="ARBA" id="ARBA00019357"/>
    </source>
</evidence>
<keyword evidence="11" id="KW-0479">Metal-binding</keyword>
<dbReference type="PROSITE" id="PS01011">
    <property type="entry name" value="FOLYLPOLYGLU_SYNT_1"/>
    <property type="match status" value="1"/>
</dbReference>
<feature type="domain" description="Mur ligase C-terminal" evidence="24">
    <location>
        <begin position="285"/>
        <end position="408"/>
    </location>
</feature>
<comment type="cofactor">
    <cofactor evidence="1">
        <name>Mg(2+)</name>
        <dbReference type="ChEBI" id="CHEBI:18420"/>
    </cofactor>
</comment>
<evidence type="ECO:0000256" key="8">
    <source>
        <dbReference type="ARBA" id="ARBA00013025"/>
    </source>
</evidence>
<dbReference type="SUPFAM" id="SSF53623">
    <property type="entry name" value="MurD-like peptide ligases, catalytic domain"/>
    <property type="match status" value="1"/>
</dbReference>
<dbReference type="AlphaFoldDB" id="A0A9J6RIX4"/>
<dbReference type="InterPro" id="IPR036615">
    <property type="entry name" value="Mur_ligase_C_dom_sf"/>
</dbReference>
<evidence type="ECO:0000256" key="11">
    <source>
        <dbReference type="ARBA" id="ARBA00022723"/>
    </source>
</evidence>
<dbReference type="PANTHER" id="PTHR11136">
    <property type="entry name" value="FOLYLPOLYGLUTAMATE SYNTHASE-RELATED"/>
    <property type="match status" value="1"/>
</dbReference>
<protein>
    <recommendedName>
        <fullName evidence="9">Dihydrofolate synthase/folylpolyglutamate synthase</fullName>
        <ecNumber evidence="7">6.3.2.12</ecNumber>
        <ecNumber evidence="8">6.3.2.17</ecNumber>
    </recommendedName>
    <alternativeName>
        <fullName evidence="18">Folylpoly-gamma-glutamate synthetase-dihydrofolate synthetase</fullName>
    </alternativeName>
    <alternativeName>
        <fullName evidence="16">Folylpolyglutamate synthetase</fullName>
    </alternativeName>
    <alternativeName>
        <fullName evidence="17">Tetrahydrofolylpolyglutamate synthase</fullName>
    </alternativeName>
</protein>
<comment type="subunit">
    <text evidence="6">Monomer.</text>
</comment>
<comment type="function">
    <text evidence="2">Functions in two distinct reactions of the de novo folate biosynthetic pathway. Catalyzes the addition of a glutamate residue to dihydropteroate (7,8-dihydropteroate or H2Pte) to form dihydrofolate (7,8-dihydrofolate monoglutamate or H2Pte-Glu). Also catalyzes successive additions of L-glutamate to tetrahydrofolate or 10-formyltetrahydrofolate or 5,10-methylenetetrahydrofolate, leading to folylpolyglutamate derivatives.</text>
</comment>
<dbReference type="GO" id="GO:0005524">
    <property type="term" value="F:ATP binding"/>
    <property type="evidence" value="ECO:0007669"/>
    <property type="project" value="UniProtKB-KW"/>
</dbReference>
<reference evidence="26 27" key="1">
    <citation type="submission" date="2022-12" db="EMBL/GenBank/DDBJ databases">
        <title>Dasania phycosphaerae sp. nov., isolated from particulate material of the south coast of Korea.</title>
        <authorList>
            <person name="Jiang Y."/>
        </authorList>
    </citation>
    <scope>NUCLEOTIDE SEQUENCE [LARGE SCALE GENOMIC DNA]</scope>
    <source>
        <strain evidence="26 27">GY-19</strain>
    </source>
</reference>
<evidence type="ECO:0000256" key="2">
    <source>
        <dbReference type="ARBA" id="ARBA00002714"/>
    </source>
</evidence>
<comment type="caution">
    <text evidence="26">The sequence shown here is derived from an EMBL/GenBank/DDBJ whole genome shotgun (WGS) entry which is preliminary data.</text>
</comment>
<organism evidence="26 27">
    <name type="scientific">Dasania phycosphaerae</name>
    <dbReference type="NCBI Taxonomy" id="2950436"/>
    <lineage>
        <taxon>Bacteria</taxon>
        <taxon>Pseudomonadati</taxon>
        <taxon>Pseudomonadota</taxon>
        <taxon>Gammaproteobacteria</taxon>
        <taxon>Cellvibrionales</taxon>
        <taxon>Spongiibacteraceae</taxon>
        <taxon>Dasania</taxon>
    </lineage>
</organism>
<dbReference type="GO" id="GO:0046872">
    <property type="term" value="F:metal ion binding"/>
    <property type="evidence" value="ECO:0007669"/>
    <property type="project" value="UniProtKB-KW"/>
</dbReference>
<dbReference type="InterPro" id="IPR018109">
    <property type="entry name" value="Folylpolyglutamate_synth_CS"/>
</dbReference>
<dbReference type="Gene3D" id="3.40.1190.10">
    <property type="entry name" value="Mur-like, catalytic domain"/>
    <property type="match status" value="1"/>
</dbReference>
<evidence type="ECO:0000256" key="20">
    <source>
        <dbReference type="ARBA" id="ARBA00047808"/>
    </source>
</evidence>
<evidence type="ECO:0000256" key="12">
    <source>
        <dbReference type="ARBA" id="ARBA00022741"/>
    </source>
</evidence>
<evidence type="ECO:0000256" key="5">
    <source>
        <dbReference type="ARBA" id="ARBA00008276"/>
    </source>
</evidence>
<dbReference type="Pfam" id="PF02875">
    <property type="entry name" value="Mur_ligase_C"/>
    <property type="match status" value="1"/>
</dbReference>
<dbReference type="Proteomes" id="UP001069090">
    <property type="component" value="Unassembled WGS sequence"/>
</dbReference>
<evidence type="ECO:0000256" key="1">
    <source>
        <dbReference type="ARBA" id="ARBA00001946"/>
    </source>
</evidence>
<keyword evidence="12 23" id="KW-0547">Nucleotide-binding</keyword>
<dbReference type="EMBL" id="JAPTGG010000002">
    <property type="protein sequence ID" value="MCZ0864151.1"/>
    <property type="molecule type" value="Genomic_DNA"/>
</dbReference>
<dbReference type="EC" id="6.3.2.12" evidence="7"/>
<keyword evidence="13 23" id="KW-0067">ATP-binding</keyword>
<evidence type="ECO:0000313" key="27">
    <source>
        <dbReference type="Proteomes" id="UP001069090"/>
    </source>
</evidence>
<keyword evidence="27" id="KW-1185">Reference proteome</keyword>
<dbReference type="SUPFAM" id="SSF53244">
    <property type="entry name" value="MurD-like peptide ligases, peptide-binding domain"/>
    <property type="match status" value="1"/>
</dbReference>
<evidence type="ECO:0000256" key="17">
    <source>
        <dbReference type="ARBA" id="ARBA00030592"/>
    </source>
</evidence>
<dbReference type="EC" id="6.3.2.17" evidence="8"/>
<dbReference type="NCBIfam" id="TIGR01499">
    <property type="entry name" value="folC"/>
    <property type="match status" value="1"/>
</dbReference>
<evidence type="ECO:0000259" key="25">
    <source>
        <dbReference type="Pfam" id="PF08245"/>
    </source>
</evidence>
<evidence type="ECO:0000256" key="19">
    <source>
        <dbReference type="ARBA" id="ARBA00047493"/>
    </source>
</evidence>
<feature type="domain" description="Mur ligase central" evidence="25">
    <location>
        <begin position="47"/>
        <end position="186"/>
    </location>
</feature>
<dbReference type="InterPro" id="IPR001645">
    <property type="entry name" value="Folylpolyglutamate_synth"/>
</dbReference>
<comment type="catalytic activity">
    <reaction evidence="19">
        <text>(6S)-5,6,7,8-tetrahydrofolyl-(gamma-L-Glu)(n) + L-glutamate + ATP = (6S)-5,6,7,8-tetrahydrofolyl-(gamma-L-Glu)(n+1) + ADP + phosphate + H(+)</text>
        <dbReference type="Rhea" id="RHEA:10580"/>
        <dbReference type="Rhea" id="RHEA-COMP:14738"/>
        <dbReference type="Rhea" id="RHEA-COMP:14740"/>
        <dbReference type="ChEBI" id="CHEBI:15378"/>
        <dbReference type="ChEBI" id="CHEBI:29985"/>
        <dbReference type="ChEBI" id="CHEBI:30616"/>
        <dbReference type="ChEBI" id="CHEBI:43474"/>
        <dbReference type="ChEBI" id="CHEBI:141005"/>
        <dbReference type="ChEBI" id="CHEBI:456216"/>
        <dbReference type="EC" id="6.3.2.17"/>
    </reaction>
</comment>
<evidence type="ECO:0000256" key="16">
    <source>
        <dbReference type="ARBA" id="ARBA00030048"/>
    </source>
</evidence>
<comment type="catalytic activity">
    <reaction evidence="22">
        <text>7,8-dihydropteroate + L-glutamate + ATP = 7,8-dihydrofolate + ADP + phosphate + H(+)</text>
        <dbReference type="Rhea" id="RHEA:23584"/>
        <dbReference type="ChEBI" id="CHEBI:15378"/>
        <dbReference type="ChEBI" id="CHEBI:17839"/>
        <dbReference type="ChEBI" id="CHEBI:29985"/>
        <dbReference type="ChEBI" id="CHEBI:30616"/>
        <dbReference type="ChEBI" id="CHEBI:43474"/>
        <dbReference type="ChEBI" id="CHEBI:57451"/>
        <dbReference type="ChEBI" id="CHEBI:456216"/>
        <dbReference type="EC" id="6.3.2.12"/>
    </reaction>
</comment>
<dbReference type="RefSeq" id="WP_258330307.1">
    <property type="nucleotide sequence ID" value="NZ_JAPTGG010000002.1"/>
</dbReference>
<sequence>MRFDTLQGWLSWIESCHPSEIELGLERMGQVFQRLKTDFSNSKIITVAGTNGKGSCVAALEHLLLKAGLSVGCYTSPHFIRYNERIKINGQQVDDAALIHSFDNIDQLRGDISLTYFEYGTLAALDIFSHQQLDIVIMEVGLGGRLDASNIVDADIAIVTNIDIDHVDWLGSDKEVIGREKAGIFRAGKIALCGDPQPPSSVQTVAQELGAIFYQRDKDFTVQLQGKQFDWQGLNAQGQQQLITGLAVSHLPFDSVVVAIQACQLLGLPSSSDFYQDLAQLQLTGRFQQCSYQGKQIVLDVAHNPAAAAHLAQRLASEAIAGSNYALLAMMADKDINAILSPLAGSFAAWYVADLQANPRALKASALAERIAAADAAPVHQKVDMAQALQAAMTQMQAGDRLIVFGSFFTVAEVVKLMDDSQLSNQQRRGEA</sequence>
<name>A0A9J6RIX4_9GAMM</name>
<evidence type="ECO:0000256" key="10">
    <source>
        <dbReference type="ARBA" id="ARBA00022598"/>
    </source>
</evidence>
<evidence type="ECO:0000256" key="21">
    <source>
        <dbReference type="ARBA" id="ARBA00049035"/>
    </source>
</evidence>
<accession>A0A9J6RIX4</accession>
<dbReference type="InterPro" id="IPR036565">
    <property type="entry name" value="Mur-like_cat_sf"/>
</dbReference>
<keyword evidence="10 23" id="KW-0436">Ligase</keyword>
<comment type="similarity">
    <text evidence="5 23">Belongs to the folylpolyglutamate synthase family.</text>
</comment>
<dbReference type="Pfam" id="PF08245">
    <property type="entry name" value="Mur_ligase_M"/>
    <property type="match status" value="1"/>
</dbReference>
<dbReference type="InterPro" id="IPR013221">
    <property type="entry name" value="Mur_ligase_cen"/>
</dbReference>
<evidence type="ECO:0000256" key="4">
    <source>
        <dbReference type="ARBA" id="ARBA00005150"/>
    </source>
</evidence>
<comment type="catalytic activity">
    <reaction evidence="21">
        <text>(6R)-5,10-methylenetetrahydrofolyl-(gamma-L-Glu)(n) + L-glutamate + ATP = (6R)-5,10-methylenetetrahydrofolyl-(gamma-L-Glu)(n+1) + ADP + phosphate + H(+)</text>
        <dbReference type="Rhea" id="RHEA:51912"/>
        <dbReference type="Rhea" id="RHEA-COMP:13257"/>
        <dbReference type="Rhea" id="RHEA-COMP:13258"/>
        <dbReference type="ChEBI" id="CHEBI:15378"/>
        <dbReference type="ChEBI" id="CHEBI:29985"/>
        <dbReference type="ChEBI" id="CHEBI:30616"/>
        <dbReference type="ChEBI" id="CHEBI:43474"/>
        <dbReference type="ChEBI" id="CHEBI:136572"/>
        <dbReference type="ChEBI" id="CHEBI:456216"/>
        <dbReference type="EC" id="6.3.2.17"/>
    </reaction>
</comment>
<proteinExistence type="inferred from homology"/>
<gene>
    <name evidence="26" type="primary">folC</name>
    <name evidence="26" type="ORF">O0V09_02995</name>
</gene>
<dbReference type="InterPro" id="IPR004101">
    <property type="entry name" value="Mur_ligase_C"/>
</dbReference>
<dbReference type="GO" id="GO:0005737">
    <property type="term" value="C:cytoplasm"/>
    <property type="evidence" value="ECO:0007669"/>
    <property type="project" value="TreeGrafter"/>
</dbReference>
<comment type="catalytic activity">
    <reaction evidence="20">
        <text>10-formyltetrahydrofolyl-(gamma-L-Glu)(n) + L-glutamate + ATP = 10-formyltetrahydrofolyl-(gamma-L-Glu)(n+1) + ADP + phosphate + H(+)</text>
        <dbReference type="Rhea" id="RHEA:51904"/>
        <dbReference type="Rhea" id="RHEA-COMP:13088"/>
        <dbReference type="Rhea" id="RHEA-COMP:14300"/>
        <dbReference type="ChEBI" id="CHEBI:15378"/>
        <dbReference type="ChEBI" id="CHEBI:29985"/>
        <dbReference type="ChEBI" id="CHEBI:30616"/>
        <dbReference type="ChEBI" id="CHEBI:43474"/>
        <dbReference type="ChEBI" id="CHEBI:134413"/>
        <dbReference type="ChEBI" id="CHEBI:456216"/>
        <dbReference type="EC" id="6.3.2.17"/>
    </reaction>
</comment>
<evidence type="ECO:0000256" key="15">
    <source>
        <dbReference type="ARBA" id="ARBA00022909"/>
    </source>
</evidence>
<evidence type="ECO:0000256" key="3">
    <source>
        <dbReference type="ARBA" id="ARBA00004799"/>
    </source>
</evidence>
<evidence type="ECO:0000256" key="23">
    <source>
        <dbReference type="PIRNR" id="PIRNR001563"/>
    </source>
</evidence>
<comment type="pathway">
    <text evidence="4">Cofactor biosynthesis; tetrahydrofolylpolyglutamate biosynthesis.</text>
</comment>
<keyword evidence="15" id="KW-0289">Folate biosynthesis</keyword>
<evidence type="ECO:0000256" key="6">
    <source>
        <dbReference type="ARBA" id="ARBA00011245"/>
    </source>
</evidence>
<keyword evidence="14" id="KW-0460">Magnesium</keyword>
<evidence type="ECO:0000313" key="26">
    <source>
        <dbReference type="EMBL" id="MCZ0864151.1"/>
    </source>
</evidence>
<evidence type="ECO:0000256" key="7">
    <source>
        <dbReference type="ARBA" id="ARBA00013023"/>
    </source>
</evidence>
<dbReference type="PANTHER" id="PTHR11136:SF0">
    <property type="entry name" value="DIHYDROFOLATE SYNTHETASE-RELATED"/>
    <property type="match status" value="1"/>
</dbReference>
<dbReference type="PIRSF" id="PIRSF001563">
    <property type="entry name" value="Folylpolyglu_synth"/>
    <property type="match status" value="1"/>
</dbReference>
<evidence type="ECO:0000256" key="14">
    <source>
        <dbReference type="ARBA" id="ARBA00022842"/>
    </source>
</evidence>
<dbReference type="FunFam" id="3.40.1190.10:FF:000004">
    <property type="entry name" value="Dihydrofolate synthase/folylpolyglutamate synthase"/>
    <property type="match status" value="1"/>
</dbReference>
<dbReference type="GO" id="GO:0004326">
    <property type="term" value="F:tetrahydrofolylpolyglutamate synthase activity"/>
    <property type="evidence" value="ECO:0007669"/>
    <property type="project" value="UniProtKB-EC"/>
</dbReference>
<dbReference type="NCBIfam" id="NF008101">
    <property type="entry name" value="PRK10846.1"/>
    <property type="match status" value="1"/>
</dbReference>
<dbReference type="GO" id="GO:0046656">
    <property type="term" value="P:folic acid biosynthetic process"/>
    <property type="evidence" value="ECO:0007669"/>
    <property type="project" value="UniProtKB-KW"/>
</dbReference>
<evidence type="ECO:0000256" key="22">
    <source>
        <dbReference type="ARBA" id="ARBA00049161"/>
    </source>
</evidence>
<comment type="pathway">
    <text evidence="3">Cofactor biosynthesis; tetrahydrofolate biosynthesis; 7,8-dihydrofolate from 2-amino-4-hydroxy-6-hydroxymethyl-7,8-dihydropteridine diphosphate and 4-aminobenzoate: step 2/2.</text>
</comment>